<keyword evidence="1" id="KW-0175">Coiled coil</keyword>
<accession>A0A0N4ZXQ1</accession>
<protein>
    <submittedName>
        <fullName evidence="3">Uncharacterized protein</fullName>
    </submittedName>
</protein>
<dbReference type="WBParaSite" id="PTRK_0001350350.1">
    <property type="protein sequence ID" value="PTRK_0001350350.1"/>
    <property type="gene ID" value="PTRK_0001350350"/>
</dbReference>
<sequence>MWDINDKVCVPQKASRSILVPVSESVFVPSKDNLKMKNKDGKETSRWPEDFKMWLVDCLVYNNQLYNKVENDFGRNLLRKIHNINDIPAALLKSLLTIINTIRRNVFLAMVLKQGNLEASTYFDLRDINRIESIAKEIGVEICPKDLTNVFVNKLLEKCSWHSIEYLSLYKGATLKSFDLEDANNLKNPLYGPKFMQYVREKAKKIEDLTKRNQELEENEKSLQEKYTELERELKRLKKKKKRSVNLSEKESLKDQIDLLNNSLKDLETSINDNG</sequence>
<dbReference type="AlphaFoldDB" id="A0A0N4ZXQ1"/>
<dbReference type="Proteomes" id="UP000038045">
    <property type="component" value="Unplaced"/>
</dbReference>
<organism evidence="2 3">
    <name type="scientific">Parastrongyloides trichosuri</name>
    <name type="common">Possum-specific nematode worm</name>
    <dbReference type="NCBI Taxonomy" id="131310"/>
    <lineage>
        <taxon>Eukaryota</taxon>
        <taxon>Metazoa</taxon>
        <taxon>Ecdysozoa</taxon>
        <taxon>Nematoda</taxon>
        <taxon>Chromadorea</taxon>
        <taxon>Rhabditida</taxon>
        <taxon>Tylenchina</taxon>
        <taxon>Panagrolaimomorpha</taxon>
        <taxon>Strongyloidoidea</taxon>
        <taxon>Strongyloididae</taxon>
        <taxon>Parastrongyloides</taxon>
    </lineage>
</organism>
<feature type="coiled-coil region" evidence="1">
    <location>
        <begin position="199"/>
        <end position="270"/>
    </location>
</feature>
<proteinExistence type="predicted"/>
<keyword evidence="2" id="KW-1185">Reference proteome</keyword>
<name>A0A0N4ZXQ1_PARTI</name>
<evidence type="ECO:0000256" key="1">
    <source>
        <dbReference type="SAM" id="Coils"/>
    </source>
</evidence>
<evidence type="ECO:0000313" key="3">
    <source>
        <dbReference type="WBParaSite" id="PTRK_0001350350.1"/>
    </source>
</evidence>
<reference evidence="3" key="1">
    <citation type="submission" date="2017-02" db="UniProtKB">
        <authorList>
            <consortium name="WormBaseParasite"/>
        </authorList>
    </citation>
    <scope>IDENTIFICATION</scope>
</reference>
<evidence type="ECO:0000313" key="2">
    <source>
        <dbReference type="Proteomes" id="UP000038045"/>
    </source>
</evidence>